<dbReference type="GO" id="GO:0003723">
    <property type="term" value="F:RNA binding"/>
    <property type="evidence" value="ECO:0007669"/>
    <property type="project" value="UniProtKB-UniRule"/>
</dbReference>
<dbReference type="GO" id="GO:0006298">
    <property type="term" value="P:mismatch repair"/>
    <property type="evidence" value="ECO:0007669"/>
    <property type="project" value="TreeGrafter"/>
</dbReference>
<evidence type="ECO:0000256" key="2">
    <source>
        <dbReference type="ARBA" id="ARBA00001946"/>
    </source>
</evidence>
<keyword evidence="13 14" id="KW-0464">Manganese</keyword>
<keyword evidence="8 14" id="KW-0963">Cytoplasm</keyword>
<dbReference type="InterPro" id="IPR012337">
    <property type="entry name" value="RNaseH-like_sf"/>
</dbReference>
<evidence type="ECO:0000256" key="14">
    <source>
        <dbReference type="HAMAP-Rule" id="MF_00052"/>
    </source>
</evidence>
<dbReference type="Proteomes" id="UP000186524">
    <property type="component" value="Unassembled WGS sequence"/>
</dbReference>
<dbReference type="EC" id="3.1.26.4" evidence="6 14"/>
<dbReference type="FunFam" id="3.30.420.10:FF:000006">
    <property type="entry name" value="Ribonuclease HII"/>
    <property type="match status" value="1"/>
</dbReference>
<keyword evidence="10 14" id="KW-0479">Metal-binding</keyword>
<dbReference type="GO" id="GO:0032299">
    <property type="term" value="C:ribonuclease H2 complex"/>
    <property type="evidence" value="ECO:0007669"/>
    <property type="project" value="TreeGrafter"/>
</dbReference>
<evidence type="ECO:0000313" key="19">
    <source>
        <dbReference type="Proteomes" id="UP000186524"/>
    </source>
</evidence>
<dbReference type="NCBIfam" id="NF000595">
    <property type="entry name" value="PRK00015.1-3"/>
    <property type="match status" value="1"/>
</dbReference>
<reference evidence="18 19" key="1">
    <citation type="submission" date="2016-12" db="EMBL/GenBank/DDBJ databases">
        <title>Domibacillus sp. SAOS 44 whole genome sequencing.</title>
        <authorList>
            <person name="Verma A."/>
            <person name="Krishnamurthi S."/>
        </authorList>
    </citation>
    <scope>NUCLEOTIDE SEQUENCE [LARGE SCALE GENOMIC DNA]</scope>
    <source>
        <strain evidence="18 19">SAOS 44</strain>
    </source>
</reference>
<evidence type="ECO:0000259" key="17">
    <source>
        <dbReference type="PROSITE" id="PS51975"/>
    </source>
</evidence>
<sequence length="257" mass="29095">MYMEKETIAFIKEQLSVIRTTDDFRLSFWKDDERKGVQEAITACIRRLERERKEEERLHQMMAYERAKKEKGVRIIAGIDEAGRGPLAGPVVAAACILPEGFLPEGINDSKKLSERVRDHLYELIMANCQTGIGIISADEIDRINIYEATKKAMIEAVKALPEPPDHLFVDAMVIPVDIHQTSIIKGDAKSASIAAASIIAKVTRDQLMKEYARQYPGYGFEKNMGYGTREHLLGLEEYGITPQHRKTFAPVKEMLR</sequence>
<organism evidence="18 19">
    <name type="scientific">Domibacillus mangrovi</name>
    <dbReference type="NCBI Taxonomy" id="1714354"/>
    <lineage>
        <taxon>Bacteria</taxon>
        <taxon>Bacillati</taxon>
        <taxon>Bacillota</taxon>
        <taxon>Bacilli</taxon>
        <taxon>Bacillales</taxon>
        <taxon>Bacillaceae</taxon>
        <taxon>Domibacillus</taxon>
    </lineage>
</organism>
<evidence type="ECO:0000256" key="4">
    <source>
        <dbReference type="ARBA" id="ARBA00004496"/>
    </source>
</evidence>
<dbReference type="NCBIfam" id="NF000594">
    <property type="entry name" value="PRK00015.1-1"/>
    <property type="match status" value="1"/>
</dbReference>
<evidence type="ECO:0000256" key="3">
    <source>
        <dbReference type="ARBA" id="ARBA00004065"/>
    </source>
</evidence>
<dbReference type="CDD" id="cd07182">
    <property type="entry name" value="RNase_HII_bacteria_HII_like"/>
    <property type="match status" value="1"/>
</dbReference>
<comment type="cofactor">
    <cofactor evidence="14 15">
        <name>Mn(2+)</name>
        <dbReference type="ChEBI" id="CHEBI:29035"/>
    </cofactor>
    <cofactor evidence="14 15">
        <name>Mg(2+)</name>
        <dbReference type="ChEBI" id="CHEBI:18420"/>
    </cofactor>
    <text evidence="14 15">Manganese or magnesium. Binds 1 divalent metal ion per monomer in the absence of substrate. May bind a second metal ion after substrate binding.</text>
</comment>
<evidence type="ECO:0000256" key="7">
    <source>
        <dbReference type="ARBA" id="ARBA00019179"/>
    </source>
</evidence>
<proteinExistence type="inferred from homology"/>
<dbReference type="InterPro" id="IPR001352">
    <property type="entry name" value="RNase_HII/HIII"/>
</dbReference>
<comment type="caution">
    <text evidence="18">The sequence shown here is derived from an EMBL/GenBank/DDBJ whole genome shotgun (WGS) entry which is preliminary data.</text>
</comment>
<comment type="subcellular location">
    <subcellularLocation>
        <location evidence="4 14">Cytoplasm</location>
    </subcellularLocation>
</comment>
<dbReference type="EMBL" id="MRWQ01000005">
    <property type="protein sequence ID" value="OKL37156.1"/>
    <property type="molecule type" value="Genomic_DNA"/>
</dbReference>
<evidence type="ECO:0000256" key="8">
    <source>
        <dbReference type="ARBA" id="ARBA00022490"/>
    </source>
</evidence>
<feature type="binding site" evidence="14 15">
    <location>
        <position position="171"/>
    </location>
    <ligand>
        <name>a divalent metal cation</name>
        <dbReference type="ChEBI" id="CHEBI:60240"/>
    </ligand>
</feature>
<dbReference type="HAMAP" id="MF_00052_B">
    <property type="entry name" value="RNase_HII_B"/>
    <property type="match status" value="1"/>
</dbReference>
<feature type="domain" description="RNase H type-2" evidence="17">
    <location>
        <begin position="74"/>
        <end position="257"/>
    </location>
</feature>
<feature type="binding site" evidence="14 15">
    <location>
        <position position="80"/>
    </location>
    <ligand>
        <name>a divalent metal cation</name>
        <dbReference type="ChEBI" id="CHEBI:60240"/>
    </ligand>
</feature>
<evidence type="ECO:0000256" key="10">
    <source>
        <dbReference type="ARBA" id="ARBA00022723"/>
    </source>
</evidence>
<dbReference type="InterPro" id="IPR036397">
    <property type="entry name" value="RNaseH_sf"/>
</dbReference>
<accession>A0A1Q5P4I0</accession>
<dbReference type="Gene3D" id="3.30.420.10">
    <property type="entry name" value="Ribonuclease H-like superfamily/Ribonuclease H"/>
    <property type="match status" value="1"/>
</dbReference>
<dbReference type="GO" id="GO:0004523">
    <property type="term" value="F:RNA-DNA hybrid ribonuclease activity"/>
    <property type="evidence" value="ECO:0007669"/>
    <property type="project" value="UniProtKB-UniRule"/>
</dbReference>
<comment type="function">
    <text evidence="3 14 16">Endonuclease that specifically degrades the RNA of RNA-DNA hybrids.</text>
</comment>
<dbReference type="InterPro" id="IPR022898">
    <property type="entry name" value="RNase_HII"/>
</dbReference>
<evidence type="ECO:0000256" key="11">
    <source>
        <dbReference type="ARBA" id="ARBA00022759"/>
    </source>
</evidence>
<dbReference type="Pfam" id="PF01351">
    <property type="entry name" value="RNase_HII"/>
    <property type="match status" value="1"/>
</dbReference>
<protein>
    <recommendedName>
        <fullName evidence="7 14">Ribonuclease HII</fullName>
        <shortName evidence="14">RNase HII</shortName>
        <ecNumber evidence="6 14">3.1.26.4</ecNumber>
    </recommendedName>
</protein>
<keyword evidence="9 14" id="KW-0540">Nuclease</keyword>
<evidence type="ECO:0000256" key="5">
    <source>
        <dbReference type="ARBA" id="ARBA00007383"/>
    </source>
</evidence>
<comment type="cofactor">
    <cofactor evidence="2">
        <name>Mg(2+)</name>
        <dbReference type="ChEBI" id="CHEBI:18420"/>
    </cofactor>
</comment>
<evidence type="ECO:0000256" key="1">
    <source>
        <dbReference type="ARBA" id="ARBA00000077"/>
    </source>
</evidence>
<dbReference type="AlphaFoldDB" id="A0A1Q5P4I0"/>
<evidence type="ECO:0000256" key="12">
    <source>
        <dbReference type="ARBA" id="ARBA00022801"/>
    </source>
</evidence>
<dbReference type="GO" id="GO:0005737">
    <property type="term" value="C:cytoplasm"/>
    <property type="evidence" value="ECO:0007669"/>
    <property type="project" value="UniProtKB-SubCell"/>
</dbReference>
<dbReference type="GO" id="GO:0043137">
    <property type="term" value="P:DNA replication, removal of RNA primer"/>
    <property type="evidence" value="ECO:0007669"/>
    <property type="project" value="TreeGrafter"/>
</dbReference>
<keyword evidence="11 14" id="KW-0255">Endonuclease</keyword>
<keyword evidence="12 14" id="KW-0378">Hydrolase</keyword>
<dbReference type="InterPro" id="IPR024567">
    <property type="entry name" value="RNase_HII/HIII_dom"/>
</dbReference>
<evidence type="ECO:0000256" key="15">
    <source>
        <dbReference type="PROSITE-ProRule" id="PRU01319"/>
    </source>
</evidence>
<evidence type="ECO:0000256" key="6">
    <source>
        <dbReference type="ARBA" id="ARBA00012180"/>
    </source>
</evidence>
<evidence type="ECO:0000256" key="9">
    <source>
        <dbReference type="ARBA" id="ARBA00022722"/>
    </source>
</evidence>
<keyword evidence="19" id="KW-1185">Reference proteome</keyword>
<evidence type="ECO:0000256" key="16">
    <source>
        <dbReference type="RuleBase" id="RU003515"/>
    </source>
</evidence>
<feature type="binding site" evidence="14 15">
    <location>
        <position position="81"/>
    </location>
    <ligand>
        <name>a divalent metal cation</name>
        <dbReference type="ChEBI" id="CHEBI:60240"/>
    </ligand>
</feature>
<name>A0A1Q5P4I0_9BACI</name>
<evidence type="ECO:0000256" key="13">
    <source>
        <dbReference type="ARBA" id="ARBA00023211"/>
    </source>
</evidence>
<dbReference type="PANTHER" id="PTHR10954:SF18">
    <property type="entry name" value="RIBONUCLEASE HII"/>
    <property type="match status" value="1"/>
</dbReference>
<dbReference type="STRING" id="1714354.BLL40_06115"/>
<evidence type="ECO:0000313" key="18">
    <source>
        <dbReference type="EMBL" id="OKL37156.1"/>
    </source>
</evidence>
<comment type="similarity">
    <text evidence="5 14 16">Belongs to the RNase HII family.</text>
</comment>
<dbReference type="PROSITE" id="PS51975">
    <property type="entry name" value="RNASE_H_2"/>
    <property type="match status" value="1"/>
</dbReference>
<dbReference type="GO" id="GO:0030145">
    <property type="term" value="F:manganese ion binding"/>
    <property type="evidence" value="ECO:0007669"/>
    <property type="project" value="UniProtKB-UniRule"/>
</dbReference>
<dbReference type="PANTHER" id="PTHR10954">
    <property type="entry name" value="RIBONUCLEASE H2 SUBUNIT A"/>
    <property type="match status" value="1"/>
</dbReference>
<gene>
    <name evidence="14" type="primary">rnhB</name>
    <name evidence="18" type="ORF">BLL40_06115</name>
</gene>
<comment type="catalytic activity">
    <reaction evidence="1 14 15 16">
        <text>Endonucleolytic cleavage to 5'-phosphomonoester.</text>
        <dbReference type="EC" id="3.1.26.4"/>
    </reaction>
</comment>
<dbReference type="SUPFAM" id="SSF53098">
    <property type="entry name" value="Ribonuclease H-like"/>
    <property type="match status" value="1"/>
</dbReference>